<keyword evidence="2" id="KW-1185">Reference proteome</keyword>
<evidence type="ECO:0000313" key="2">
    <source>
        <dbReference type="Proteomes" id="UP001303473"/>
    </source>
</evidence>
<dbReference type="EMBL" id="MU853824">
    <property type="protein sequence ID" value="KAK3938711.1"/>
    <property type="molecule type" value="Genomic_DNA"/>
</dbReference>
<gene>
    <name evidence="1" type="ORF">QBC46DRAFT_264893</name>
</gene>
<evidence type="ECO:0000313" key="1">
    <source>
        <dbReference type="EMBL" id="KAK3938711.1"/>
    </source>
</evidence>
<name>A0AAN6N528_9PEZI</name>
<accession>A0AAN6N528</accession>
<dbReference type="AlphaFoldDB" id="A0AAN6N528"/>
<reference evidence="2" key="1">
    <citation type="journal article" date="2023" name="Mol. Phylogenet. Evol.">
        <title>Genome-scale phylogeny and comparative genomics of the fungal order Sordariales.</title>
        <authorList>
            <person name="Hensen N."/>
            <person name="Bonometti L."/>
            <person name="Westerberg I."/>
            <person name="Brannstrom I.O."/>
            <person name="Guillou S."/>
            <person name="Cros-Aarteil S."/>
            <person name="Calhoun S."/>
            <person name="Haridas S."/>
            <person name="Kuo A."/>
            <person name="Mondo S."/>
            <person name="Pangilinan J."/>
            <person name="Riley R."/>
            <person name="LaButti K."/>
            <person name="Andreopoulos B."/>
            <person name="Lipzen A."/>
            <person name="Chen C."/>
            <person name="Yan M."/>
            <person name="Daum C."/>
            <person name="Ng V."/>
            <person name="Clum A."/>
            <person name="Steindorff A."/>
            <person name="Ohm R.A."/>
            <person name="Martin F."/>
            <person name="Silar P."/>
            <person name="Natvig D.O."/>
            <person name="Lalanne C."/>
            <person name="Gautier V."/>
            <person name="Ament-Velasquez S.L."/>
            <person name="Kruys A."/>
            <person name="Hutchinson M.I."/>
            <person name="Powell A.J."/>
            <person name="Barry K."/>
            <person name="Miller A.N."/>
            <person name="Grigoriev I.V."/>
            <person name="Debuchy R."/>
            <person name="Gladieux P."/>
            <person name="Hiltunen Thoren M."/>
            <person name="Johannesson H."/>
        </authorList>
    </citation>
    <scope>NUCLEOTIDE SEQUENCE [LARGE SCALE GENOMIC DNA]</scope>
    <source>
        <strain evidence="2">CBS 340.73</strain>
    </source>
</reference>
<evidence type="ECO:0008006" key="3">
    <source>
        <dbReference type="Google" id="ProtNLM"/>
    </source>
</evidence>
<dbReference type="Proteomes" id="UP001303473">
    <property type="component" value="Unassembled WGS sequence"/>
</dbReference>
<organism evidence="1 2">
    <name type="scientific">Diplogelasinospora grovesii</name>
    <dbReference type="NCBI Taxonomy" id="303347"/>
    <lineage>
        <taxon>Eukaryota</taxon>
        <taxon>Fungi</taxon>
        <taxon>Dikarya</taxon>
        <taxon>Ascomycota</taxon>
        <taxon>Pezizomycotina</taxon>
        <taxon>Sordariomycetes</taxon>
        <taxon>Sordariomycetidae</taxon>
        <taxon>Sordariales</taxon>
        <taxon>Diplogelasinosporaceae</taxon>
        <taxon>Diplogelasinospora</taxon>
    </lineage>
</organism>
<sequence>MCDYIMDPSGDVILTLNNPNAPIAASVLFNEDKPQVRGPGGDWEPPPQPSRSWTFRLSSRHLIVASPVFKAALSGGVWKEGIASSDGDGSGAFFRIDTRDWDVDALVLVMSVIHGRNWRVPLEISFKTLVNVALVVDYYQVAEALRLASSLWMYRPLKSPESLGSEALLWVCVGWAFRDDAVFNHATRAVVFTSLRDIDDAGTLQLPIPSAVIGKCPLWTIG</sequence>
<protein>
    <recommendedName>
        <fullName evidence="3">BTB domain-containing protein</fullName>
    </recommendedName>
</protein>
<proteinExistence type="predicted"/>
<comment type="caution">
    <text evidence="1">The sequence shown here is derived from an EMBL/GenBank/DDBJ whole genome shotgun (WGS) entry which is preliminary data.</text>
</comment>